<evidence type="ECO:0000256" key="5">
    <source>
        <dbReference type="ARBA" id="ARBA00022679"/>
    </source>
</evidence>
<proteinExistence type="inferred from homology"/>
<dbReference type="PANTHER" id="PTHR48418:SF1">
    <property type="entry name" value="TRNA WYBUTOSINE-SYNTHESIZING PROTEIN 3"/>
    <property type="match status" value="1"/>
</dbReference>
<keyword evidence="7" id="KW-0819">tRNA processing</keyword>
<keyword evidence="14" id="KW-1185">Reference proteome</keyword>
<gene>
    <name evidence="13" type="ORF">T551_02140</name>
</gene>
<dbReference type="RefSeq" id="XP_018229355.1">
    <property type="nucleotide sequence ID" value="XM_018374403.1"/>
</dbReference>
<evidence type="ECO:0000256" key="1">
    <source>
        <dbReference type="ARBA" id="ARBA00004797"/>
    </source>
</evidence>
<dbReference type="GO" id="GO:0008175">
    <property type="term" value="F:tRNA methyltransferase activity"/>
    <property type="evidence" value="ECO:0007669"/>
    <property type="project" value="EnsemblFungi"/>
</dbReference>
<evidence type="ECO:0000256" key="4">
    <source>
        <dbReference type="ARBA" id="ARBA00022603"/>
    </source>
</evidence>
<evidence type="ECO:0000256" key="2">
    <source>
        <dbReference type="ARBA" id="ARBA00008569"/>
    </source>
</evidence>
<dbReference type="SUPFAM" id="SSF111278">
    <property type="entry name" value="SSo0622-like"/>
    <property type="match status" value="1"/>
</dbReference>
<sequence length="242" mass="27400">MKSVFQQKKTDILRKFNTENLDASPKGSPDEDILDLLNLINSHAELVTTSSCSGRMSVYVESEIAHNIGGKGGGGKWLMVKHEPWDIPAKNSMVLKELFGKYSLKTSDSKNSEKGRLIHFKFEPMILHILAKTVSTARTFLTTALSCSFRESGLILSKKNIVIAVRSSIGFSCPIGYLRKEQDIEFIQLLVNESYLYLLIDMANKRFKENKKRKEKLYKSIASWITEKSKINMEDNNGTLIE</sequence>
<evidence type="ECO:0000256" key="8">
    <source>
        <dbReference type="ARBA" id="ARBA00030554"/>
    </source>
</evidence>
<dbReference type="VEuPathDB" id="FungiDB:T551_02140"/>
<reference evidence="14" key="1">
    <citation type="journal article" date="2016" name="Nat. Commun.">
        <title>Genome analysis of three Pneumocystis species reveals adaptation mechanisms to life exclusively in mammalian hosts.</title>
        <authorList>
            <person name="Ma L."/>
            <person name="Chen Z."/>
            <person name="Huang D.W."/>
            <person name="Kutty G."/>
            <person name="Ishihara M."/>
            <person name="Wang H."/>
            <person name="Abouelleil A."/>
            <person name="Bishop L."/>
            <person name="Davey E."/>
            <person name="Deng R."/>
            <person name="Deng X."/>
            <person name="Fan L."/>
            <person name="Fantoni G."/>
            <person name="Fitzgerald M."/>
            <person name="Gogineni E."/>
            <person name="Goldberg J.M."/>
            <person name="Handley G."/>
            <person name="Hu X."/>
            <person name="Huber C."/>
            <person name="Jiao X."/>
            <person name="Jones K."/>
            <person name="Levin J.Z."/>
            <person name="Liu Y."/>
            <person name="Macdonald P."/>
            <person name="Melnikov A."/>
            <person name="Raley C."/>
            <person name="Sassi M."/>
            <person name="Sherman B.T."/>
            <person name="Song X."/>
            <person name="Sykes S."/>
            <person name="Tran B."/>
            <person name="Walsh L."/>
            <person name="Xia Y."/>
            <person name="Yang J."/>
            <person name="Young S."/>
            <person name="Zeng Q."/>
            <person name="Zheng X."/>
            <person name="Stephens R."/>
            <person name="Nusbaum C."/>
            <person name="Birren B.W."/>
            <person name="Azadi P."/>
            <person name="Lempicki R.A."/>
            <person name="Cuomo C.A."/>
            <person name="Kovacs J.A."/>
        </authorList>
    </citation>
    <scope>NUCLEOTIDE SEQUENCE [LARGE SCALE GENOMIC DNA]</scope>
    <source>
        <strain evidence="14">RU7</strain>
    </source>
</reference>
<feature type="domain" description="tRNA wybutosine-synthesizing protein" evidence="12">
    <location>
        <begin position="7"/>
        <end position="222"/>
    </location>
</feature>
<comment type="pathway">
    <text evidence="1">tRNA modification; wybutosine-tRNA(Phe) biosynthesis.</text>
</comment>
<comment type="caution">
    <text evidence="13">The sequence shown here is derived from an EMBL/GenBank/DDBJ whole genome shotgun (WGS) entry which is preliminary data.</text>
</comment>
<evidence type="ECO:0000256" key="7">
    <source>
        <dbReference type="ARBA" id="ARBA00022694"/>
    </source>
</evidence>
<dbReference type="AlphaFoldDB" id="A0A0W4ZMC3"/>
<evidence type="ECO:0000256" key="6">
    <source>
        <dbReference type="ARBA" id="ARBA00022691"/>
    </source>
</evidence>
<dbReference type="GO" id="GO:0030488">
    <property type="term" value="P:tRNA methylation"/>
    <property type="evidence" value="ECO:0007669"/>
    <property type="project" value="EnsemblFungi"/>
</dbReference>
<comment type="function">
    <text evidence="10">S-adenosyl-L-methionine-dependent methyltransferase that acts as a component of the wybutosine biosynthesis pathway. Wybutosine is a hyper modified guanosine with a tricyclic base found at the 3'-position adjacent to the anticodon of eukaryotic phenylalanine tRNA. Probably methylates N-4 position of wybutosine-86 to produce wybutosine-72.</text>
</comment>
<dbReference type="EMBL" id="LFWA01000009">
    <property type="protein sequence ID" value="KTW29524.1"/>
    <property type="molecule type" value="Genomic_DNA"/>
</dbReference>
<dbReference type="InterPro" id="IPR003827">
    <property type="entry name" value="tRNA_yW-synthesising"/>
</dbReference>
<protein>
    <recommendedName>
        <fullName evidence="11">tRNA wybutosine-synthesizing protein 3</fullName>
        <ecNumber evidence="3">2.1.1.282</ecNumber>
    </recommendedName>
    <alternativeName>
        <fullName evidence="8">tRNA(Phe) 7-((3-amino-3-carboxypropyl)-4-demethylwyosine(37)-N(4))-methyltransferase</fullName>
    </alternativeName>
</protein>
<keyword evidence="6" id="KW-0949">S-adenosyl-L-methionine</keyword>
<dbReference type="PANTHER" id="PTHR48418">
    <property type="entry name" value="TRNA WYBUTOSINE-SYNTHESIZING PROTEIN 3"/>
    <property type="match status" value="1"/>
</dbReference>
<evidence type="ECO:0000313" key="13">
    <source>
        <dbReference type="EMBL" id="KTW29524.1"/>
    </source>
</evidence>
<comment type="similarity">
    <text evidence="2">Belongs to the TYW3 family.</text>
</comment>
<evidence type="ECO:0000256" key="10">
    <source>
        <dbReference type="ARBA" id="ARBA00058049"/>
    </source>
</evidence>
<dbReference type="Pfam" id="PF02676">
    <property type="entry name" value="TYW3"/>
    <property type="match status" value="1"/>
</dbReference>
<evidence type="ECO:0000256" key="3">
    <source>
        <dbReference type="ARBA" id="ARBA00012750"/>
    </source>
</evidence>
<evidence type="ECO:0000259" key="12">
    <source>
        <dbReference type="Pfam" id="PF02676"/>
    </source>
</evidence>
<dbReference type="eggNOG" id="KOG1228">
    <property type="taxonomic scope" value="Eukaryota"/>
</dbReference>
<dbReference type="OrthoDB" id="263283at2759"/>
<dbReference type="GeneID" id="28940658"/>
<dbReference type="FunFam" id="3.30.1960.10:FF:000003">
    <property type="entry name" value="tRNA methyltransferase"/>
    <property type="match status" value="1"/>
</dbReference>
<keyword evidence="4" id="KW-0489">Methyltransferase</keyword>
<dbReference type="EC" id="2.1.1.282" evidence="3"/>
<name>A0A0W4ZMC3_PNEJ7</name>
<accession>A0A0W4ZMC3</accession>
<dbReference type="STRING" id="1408657.A0A0W4ZMC3"/>
<dbReference type="InterPro" id="IPR036602">
    <property type="entry name" value="tRNA_yW-synthesising-like_sf"/>
</dbReference>
<evidence type="ECO:0000313" key="14">
    <source>
        <dbReference type="Proteomes" id="UP000053447"/>
    </source>
</evidence>
<evidence type="ECO:0000256" key="9">
    <source>
        <dbReference type="ARBA" id="ARBA00049202"/>
    </source>
</evidence>
<evidence type="ECO:0000256" key="11">
    <source>
        <dbReference type="ARBA" id="ARBA00069229"/>
    </source>
</evidence>
<comment type="catalytic activity">
    <reaction evidence="9">
        <text>4-demethyl-7-[(3S)-3-amino-3-carboxypropyl]wyosine(37) in tRNA(Phe) + S-adenosyl-L-methionine = 7-[(3S)-3-amino-3-carboxypropyl]wyosine(37) in tRNA(Phe) + S-adenosyl-L-homocysteine + H(+)</text>
        <dbReference type="Rhea" id="RHEA:36635"/>
        <dbReference type="Rhea" id="RHEA-COMP:10378"/>
        <dbReference type="Rhea" id="RHEA-COMP:10379"/>
        <dbReference type="ChEBI" id="CHEBI:15378"/>
        <dbReference type="ChEBI" id="CHEBI:57856"/>
        <dbReference type="ChEBI" id="CHEBI:59789"/>
        <dbReference type="ChEBI" id="CHEBI:73543"/>
        <dbReference type="ChEBI" id="CHEBI:73550"/>
        <dbReference type="EC" id="2.1.1.282"/>
    </reaction>
</comment>
<dbReference type="Gene3D" id="3.30.1960.10">
    <property type="entry name" value="tRNA wybutosine-synthesizing-like"/>
    <property type="match status" value="1"/>
</dbReference>
<dbReference type="Proteomes" id="UP000053447">
    <property type="component" value="Unassembled WGS sequence"/>
</dbReference>
<dbReference type="GO" id="GO:0031591">
    <property type="term" value="P:wybutosine biosynthetic process"/>
    <property type="evidence" value="ECO:0007669"/>
    <property type="project" value="EnsemblFungi"/>
</dbReference>
<organism evidence="13 14">
    <name type="scientific">Pneumocystis jirovecii (strain RU7)</name>
    <name type="common">Human pneumocystis pneumonia agent</name>
    <dbReference type="NCBI Taxonomy" id="1408657"/>
    <lineage>
        <taxon>Eukaryota</taxon>
        <taxon>Fungi</taxon>
        <taxon>Dikarya</taxon>
        <taxon>Ascomycota</taxon>
        <taxon>Taphrinomycotina</taxon>
        <taxon>Pneumocystomycetes</taxon>
        <taxon>Pneumocystaceae</taxon>
        <taxon>Pneumocystis</taxon>
    </lineage>
</organism>
<keyword evidence="5" id="KW-0808">Transferase</keyword>